<keyword evidence="2" id="KW-1185">Reference proteome</keyword>
<dbReference type="KEGG" id="pace:A6070_12340"/>
<sequence length="101" mass="11469">MFDFRVITGEGLGRDIQAVSKDPFQSGIDATKWRMFCRGFLAHGENCFIPETIRAIFSYPLQWTYVMEALKEFFVEGKVDSFKGFLLTPLAPGLYFPAGCQ</sequence>
<dbReference type="STRING" id="29542.A6070_12340"/>
<gene>
    <name evidence="1" type="ORF">A7E75_03715</name>
</gene>
<proteinExistence type="predicted"/>
<evidence type="ECO:0000313" key="1">
    <source>
        <dbReference type="EMBL" id="APG24240.1"/>
    </source>
</evidence>
<dbReference type="AlphaFoldDB" id="A0A1L3GE62"/>
<evidence type="ECO:0000313" key="2">
    <source>
        <dbReference type="Proteomes" id="UP000182264"/>
    </source>
</evidence>
<organism evidence="1 2">
    <name type="scientific">Syntrophotalea acetylenica</name>
    <name type="common">Pelobacter acetylenicus</name>
    <dbReference type="NCBI Taxonomy" id="29542"/>
    <lineage>
        <taxon>Bacteria</taxon>
        <taxon>Pseudomonadati</taxon>
        <taxon>Thermodesulfobacteriota</taxon>
        <taxon>Desulfuromonadia</taxon>
        <taxon>Desulfuromonadales</taxon>
        <taxon>Syntrophotaleaceae</taxon>
        <taxon>Syntrophotalea</taxon>
    </lineage>
</organism>
<dbReference type="EMBL" id="CP015518">
    <property type="protein sequence ID" value="APG24240.1"/>
    <property type="molecule type" value="Genomic_DNA"/>
</dbReference>
<reference evidence="1 2" key="1">
    <citation type="journal article" date="2017" name="Genome Announc.">
        <title>Complete Genome Sequences of Two Acetylene-Fermenting Pelobacter acetylenicus Strains.</title>
        <authorList>
            <person name="Sutton J.M."/>
            <person name="Baesman S.M."/>
            <person name="Fierst J.L."/>
            <person name="Poret-Peterson A.T."/>
            <person name="Oremland R.S."/>
            <person name="Dunlap D.S."/>
            <person name="Akob D.M."/>
        </authorList>
    </citation>
    <scope>NUCLEOTIDE SEQUENCE [LARGE SCALE GENOMIC DNA]</scope>
    <source>
        <strain evidence="1 2">DSM 3247</strain>
    </source>
</reference>
<protein>
    <submittedName>
        <fullName evidence="1">Uncharacterized protein</fullName>
    </submittedName>
</protein>
<accession>A0A1L3GE62</accession>
<name>A0A1L3GE62_SYNAC</name>
<dbReference type="Proteomes" id="UP000182264">
    <property type="component" value="Chromosome"/>
</dbReference>